<dbReference type="RefSeq" id="WP_093537514.1">
    <property type="nucleotide sequence ID" value="NZ_FOXU01000005.1"/>
</dbReference>
<dbReference type="NCBIfam" id="NF005994">
    <property type="entry name" value="PRK08118.1"/>
    <property type="match status" value="1"/>
</dbReference>
<accession>A0A1I5ZMM5</accession>
<sequence length="176" mass="20545">MYQLKHKRILIIGSSGAGKSTLSKQLSKQWGLPLIHLDTLFWNEGWVPTPKPEFRGKIQEELKKDKWIIDGNFDSTLELRASYADLIVFLDFSRVLCSYRVLKRAWIYRGKTRPDMAVGCKEKMDMEFAKWVWRFPQDVRPHTLDILRNVKNTDICILRNPKEVEGFLMTAPSSKS</sequence>
<evidence type="ECO:0000313" key="1">
    <source>
        <dbReference type="EMBL" id="SFQ57702.1"/>
    </source>
</evidence>
<dbReference type="STRING" id="126156.SAMN05421670_2818"/>
<proteinExistence type="predicted"/>
<protein>
    <submittedName>
        <fullName evidence="1">Adenylate kinase</fullName>
    </submittedName>
</protein>
<dbReference type="OrthoDB" id="1201990at2"/>
<dbReference type="Proteomes" id="UP000198734">
    <property type="component" value="Unassembled WGS sequence"/>
</dbReference>
<name>A0A1I5ZMM5_9BACI</name>
<dbReference type="GO" id="GO:0016301">
    <property type="term" value="F:kinase activity"/>
    <property type="evidence" value="ECO:0007669"/>
    <property type="project" value="UniProtKB-KW"/>
</dbReference>
<dbReference type="InterPro" id="IPR027417">
    <property type="entry name" value="P-loop_NTPase"/>
</dbReference>
<dbReference type="SUPFAM" id="SSF52540">
    <property type="entry name" value="P-loop containing nucleoside triphosphate hydrolases"/>
    <property type="match status" value="1"/>
</dbReference>
<dbReference type="EMBL" id="FOXU01000005">
    <property type="protein sequence ID" value="SFQ57702.1"/>
    <property type="molecule type" value="Genomic_DNA"/>
</dbReference>
<dbReference type="Gene3D" id="3.40.50.300">
    <property type="entry name" value="P-loop containing nucleotide triphosphate hydrolases"/>
    <property type="match status" value="1"/>
</dbReference>
<evidence type="ECO:0000313" key="2">
    <source>
        <dbReference type="Proteomes" id="UP000198734"/>
    </source>
</evidence>
<dbReference type="AlphaFoldDB" id="A0A1I5ZMM5"/>
<keyword evidence="1" id="KW-0808">Transferase</keyword>
<dbReference type="PANTHER" id="PTHR37816:SF3">
    <property type="entry name" value="MODULATES DNA TOPOLOGY"/>
    <property type="match status" value="1"/>
</dbReference>
<reference evidence="2" key="1">
    <citation type="submission" date="2016-10" db="EMBL/GenBank/DDBJ databases">
        <authorList>
            <person name="Varghese N."/>
            <person name="Submissions S."/>
        </authorList>
    </citation>
    <scope>NUCLEOTIDE SEQUENCE [LARGE SCALE GENOMIC DNA]</scope>
    <source>
        <strain evidence="2">DSM 11706</strain>
    </source>
</reference>
<keyword evidence="1" id="KW-0418">Kinase</keyword>
<dbReference type="InterPro" id="IPR052922">
    <property type="entry name" value="Cytidylate_Kinase-2"/>
</dbReference>
<organism evidence="1 2">
    <name type="scientific">Psychrobacillus psychrotolerans</name>
    <dbReference type="NCBI Taxonomy" id="126156"/>
    <lineage>
        <taxon>Bacteria</taxon>
        <taxon>Bacillati</taxon>
        <taxon>Bacillota</taxon>
        <taxon>Bacilli</taxon>
        <taxon>Bacillales</taxon>
        <taxon>Bacillaceae</taxon>
        <taxon>Psychrobacillus</taxon>
    </lineage>
</organism>
<gene>
    <name evidence="1" type="ORF">SAMN05421670_2818</name>
</gene>
<keyword evidence="2" id="KW-1185">Reference proteome</keyword>
<dbReference type="PANTHER" id="PTHR37816">
    <property type="entry name" value="YALI0E33011P"/>
    <property type="match status" value="1"/>
</dbReference>